<evidence type="ECO:0000256" key="2">
    <source>
        <dbReference type="SAM" id="MobiDB-lite"/>
    </source>
</evidence>
<dbReference type="Gene3D" id="1.10.10.10">
    <property type="entry name" value="Winged helix-like DNA-binding domain superfamily/Winged helix DNA-binding domain"/>
    <property type="match status" value="1"/>
</dbReference>
<accession>A0ABY8AI73</accession>
<dbReference type="PANTHER" id="PTHR10815">
    <property type="entry name" value="METHYLATED-DNA--PROTEIN-CYSTEINE METHYLTRANSFERASE"/>
    <property type="match status" value="1"/>
</dbReference>
<proteinExistence type="predicted"/>
<evidence type="ECO:0000259" key="3">
    <source>
        <dbReference type="Pfam" id="PF01035"/>
    </source>
</evidence>
<dbReference type="Gene3D" id="3.30.160.70">
    <property type="entry name" value="Methylated DNA-protein cysteine methyltransferase domain"/>
    <property type="match status" value="1"/>
</dbReference>
<dbReference type="NCBIfam" id="TIGR00589">
    <property type="entry name" value="ogt"/>
    <property type="match status" value="1"/>
</dbReference>
<dbReference type="InterPro" id="IPR036217">
    <property type="entry name" value="MethylDNA_cys_MeTrfase_DNAb"/>
</dbReference>
<dbReference type="SUPFAM" id="SSF46767">
    <property type="entry name" value="Methylated DNA-protein cysteine methyltransferase, C-terminal domain"/>
    <property type="match status" value="1"/>
</dbReference>
<keyword evidence="6" id="KW-1185">Reference proteome</keyword>
<protein>
    <submittedName>
        <fullName evidence="5">Methylated-DNA--[protein]-cysteine S-methyltransferase</fullName>
    </submittedName>
</protein>
<organism evidence="5 6">
    <name type="scientific">Streptomyces yunnanensis</name>
    <dbReference type="NCBI Taxonomy" id="156453"/>
    <lineage>
        <taxon>Bacteria</taxon>
        <taxon>Bacillati</taxon>
        <taxon>Actinomycetota</taxon>
        <taxon>Actinomycetes</taxon>
        <taxon>Kitasatosporales</taxon>
        <taxon>Streptomycetaceae</taxon>
        <taxon>Streptomyces</taxon>
    </lineage>
</organism>
<feature type="compositionally biased region" description="Low complexity" evidence="2">
    <location>
        <begin position="8"/>
        <end position="21"/>
    </location>
</feature>
<dbReference type="Pfam" id="PF01035">
    <property type="entry name" value="DNA_binding_1"/>
    <property type="match status" value="1"/>
</dbReference>
<dbReference type="EMBL" id="CP095749">
    <property type="protein sequence ID" value="WEB44668.1"/>
    <property type="molecule type" value="Genomic_DNA"/>
</dbReference>
<evidence type="ECO:0000313" key="5">
    <source>
        <dbReference type="EMBL" id="WEB44668.1"/>
    </source>
</evidence>
<dbReference type="RefSeq" id="WP_078876074.1">
    <property type="nucleotide sequence ID" value="NZ_CP095749.1"/>
</dbReference>
<dbReference type="InterPro" id="IPR036388">
    <property type="entry name" value="WH-like_DNA-bd_sf"/>
</dbReference>
<dbReference type="Proteomes" id="UP001218629">
    <property type="component" value="Chromosome"/>
</dbReference>
<dbReference type="CDD" id="cd06445">
    <property type="entry name" value="ATase"/>
    <property type="match status" value="1"/>
</dbReference>
<dbReference type="InterPro" id="IPR036631">
    <property type="entry name" value="MGMT_N_sf"/>
</dbReference>
<evidence type="ECO:0000256" key="1">
    <source>
        <dbReference type="ARBA" id="ARBA00022763"/>
    </source>
</evidence>
<dbReference type="PANTHER" id="PTHR10815:SF5">
    <property type="entry name" value="METHYLATED-DNA--PROTEIN-CYSTEINE METHYLTRANSFERASE"/>
    <property type="match status" value="1"/>
</dbReference>
<name>A0ABY8AI73_9ACTN</name>
<feature type="domain" description="Methylated-DNA-[protein]-cysteine S-methyltransferase DNA binding" evidence="3">
    <location>
        <begin position="106"/>
        <end position="187"/>
    </location>
</feature>
<gene>
    <name evidence="5" type="ORF">MOV08_38895</name>
</gene>
<dbReference type="InterPro" id="IPR008332">
    <property type="entry name" value="MethylG_MeTrfase_N"/>
</dbReference>
<dbReference type="Pfam" id="PF02870">
    <property type="entry name" value="Methyltransf_1N"/>
    <property type="match status" value="1"/>
</dbReference>
<dbReference type="InterPro" id="IPR014048">
    <property type="entry name" value="MethylDNA_cys_MeTrfase_DNA-bd"/>
</dbReference>
<reference evidence="5 6" key="1">
    <citation type="submission" date="2022-03" db="EMBL/GenBank/DDBJ databases">
        <title>Streptomyces yunnanensis P86,complete genome.</title>
        <authorList>
            <person name="Chen S."/>
            <person name="Zhang Q."/>
        </authorList>
    </citation>
    <scope>NUCLEOTIDE SEQUENCE [LARGE SCALE GENOMIC DNA]</scope>
    <source>
        <strain evidence="5 6">P86</strain>
    </source>
</reference>
<keyword evidence="1" id="KW-0227">DNA damage</keyword>
<evidence type="ECO:0000313" key="6">
    <source>
        <dbReference type="Proteomes" id="UP001218629"/>
    </source>
</evidence>
<dbReference type="SUPFAM" id="SSF53155">
    <property type="entry name" value="Methylated DNA-protein cysteine methyltransferase domain"/>
    <property type="match status" value="1"/>
</dbReference>
<feature type="domain" description="Methylguanine DNA methyltransferase ribonuclease-like" evidence="4">
    <location>
        <begin position="26"/>
        <end position="99"/>
    </location>
</feature>
<feature type="region of interest" description="Disordered" evidence="2">
    <location>
        <begin position="1"/>
        <end position="21"/>
    </location>
</feature>
<evidence type="ECO:0000259" key="4">
    <source>
        <dbReference type="Pfam" id="PF02870"/>
    </source>
</evidence>
<sequence>MHTSIRHTATPASTPAPASAPTTVTYCTTLDSPLGELLLVGVDSPTARCGIALTSLSLSGQRGATVVRTHWRRDARPFAEAIRQLRAYFAGQLPRFELSFQATGTDFQERVWQALDEIPYGTTTTYGRLADALGVSRTDVRALGAAIGANPLLVVRPCHRVIGADGGMRGYAAGVERKIALLTHEGALQPTLI</sequence>